<dbReference type="CDD" id="cd02799">
    <property type="entry name" value="tRNA_bind_EMAP-II_like"/>
    <property type="match status" value="1"/>
</dbReference>
<dbReference type="GeneID" id="40314891"/>
<dbReference type="Gene3D" id="2.40.50.140">
    <property type="entry name" value="Nucleic acid-binding proteins"/>
    <property type="match status" value="1"/>
</dbReference>
<dbReference type="Proteomes" id="UP000284403">
    <property type="component" value="Unassembled WGS sequence"/>
</dbReference>
<dbReference type="InterPro" id="IPR002547">
    <property type="entry name" value="tRNA-bd_dom"/>
</dbReference>
<dbReference type="RefSeq" id="XP_029231645.1">
    <property type="nucleotide sequence ID" value="XM_029368218.1"/>
</dbReference>
<dbReference type="PANTHER" id="PTHR11586:SF33">
    <property type="entry name" value="AMINOACYL TRNA SYNTHASE COMPLEX-INTERACTING MULTIFUNCTIONAL PROTEIN 1"/>
    <property type="match status" value="1"/>
</dbReference>
<dbReference type="PANTHER" id="PTHR11586">
    <property type="entry name" value="TRNA-AMINOACYLATION COFACTOR ARC1 FAMILY MEMBER"/>
    <property type="match status" value="1"/>
</dbReference>
<dbReference type="Pfam" id="PF01588">
    <property type="entry name" value="tRNA_bind"/>
    <property type="match status" value="1"/>
</dbReference>
<keyword evidence="6" id="KW-0030">Aminoacyl-tRNA synthetase</keyword>
<reference evidence="6 7" key="1">
    <citation type="journal article" date="2018" name="BMC Genomics">
        <title>Genomic comparison of Trypanosoma conorhini and Trypanosoma rangeli to Trypanosoma cruzi strains of high and low virulence.</title>
        <authorList>
            <person name="Bradwell K.R."/>
            <person name="Koparde V.N."/>
            <person name="Matveyev A.V."/>
            <person name="Serrano M.G."/>
            <person name="Alves J.M."/>
            <person name="Parikh H."/>
            <person name="Huang B."/>
            <person name="Lee V."/>
            <person name="Espinosa-Alvarez O."/>
            <person name="Ortiz P.A."/>
            <person name="Costa-Martins A.G."/>
            <person name="Teixeira M.M."/>
            <person name="Buck G.A."/>
        </authorList>
    </citation>
    <scope>NUCLEOTIDE SEQUENCE [LARGE SCALE GENOMIC DNA]</scope>
    <source>
        <strain evidence="6 7">025E</strain>
    </source>
</reference>
<dbReference type="InterPro" id="IPR012340">
    <property type="entry name" value="NA-bd_OB-fold"/>
</dbReference>
<dbReference type="PROSITE" id="PS50886">
    <property type="entry name" value="TRBD"/>
    <property type="match status" value="1"/>
</dbReference>
<dbReference type="GO" id="GO:0004812">
    <property type="term" value="F:aminoacyl-tRNA ligase activity"/>
    <property type="evidence" value="ECO:0007669"/>
    <property type="project" value="UniProtKB-KW"/>
</dbReference>
<dbReference type="EC" id="6.1.1.-" evidence="6"/>
<keyword evidence="6" id="KW-0436">Ligase</keyword>
<evidence type="ECO:0000259" key="5">
    <source>
        <dbReference type="PROSITE" id="PS50886"/>
    </source>
</evidence>
<keyword evidence="1 3" id="KW-0820">tRNA-binding</keyword>
<proteinExistence type="predicted"/>
<comment type="caution">
    <text evidence="6">The sequence shown here is derived from an EMBL/GenBank/DDBJ whole genome shotgun (WGS) entry which is preliminary data.</text>
</comment>
<gene>
    <name evidence="6" type="ORF">Tco025E_01280</name>
</gene>
<dbReference type="GO" id="GO:0000049">
    <property type="term" value="F:tRNA binding"/>
    <property type="evidence" value="ECO:0007669"/>
    <property type="project" value="UniProtKB-UniRule"/>
</dbReference>
<feature type="compositionally biased region" description="Basic and acidic residues" evidence="4">
    <location>
        <begin position="210"/>
        <end position="219"/>
    </location>
</feature>
<sequence>MSHKYILQGNSSLHKAVQCLLQMFSVPVDRVITAGEHFAVKDGAMIHVGLLPLLTVLRSTTQTAELRAFAGAEAEVRPLVNQWVSMALLLSADVAGDRTTACTTTPLAKHVFAEIERCVESFDLKQGFLAGTPRATVADFLLYAAIHSHPNGLAEALPSTLAWSLHAQRDAYLTPILSNSAAEAAATVNASKTKKTVYVKPSEEEILRRRQEKEKEKQAKLAQAAEAPTPVTSPGAQEGKTRKKSEPRKVAATLDPNRLDIRVGRFNKVERHPDADRLYVEEMDLGSEKRKIVSGLVEHYTAEELEGSLCLAVCNMKPKALKGITSEGMVLCASNAGALRLVRPPEGAKPGDRIMFADAFDAEALQETKQLSGNEMGELIGFLHTDSEGVVQWRDIPAQHANGVMRVLDVPNAAVK</sequence>
<evidence type="ECO:0000256" key="1">
    <source>
        <dbReference type="ARBA" id="ARBA00022555"/>
    </source>
</evidence>
<feature type="domain" description="TRNA-binding" evidence="5">
    <location>
        <begin position="255"/>
        <end position="355"/>
    </location>
</feature>
<evidence type="ECO:0000256" key="2">
    <source>
        <dbReference type="ARBA" id="ARBA00022884"/>
    </source>
</evidence>
<name>A0A3R7LKH1_9TRYP</name>
<evidence type="ECO:0000313" key="7">
    <source>
        <dbReference type="Proteomes" id="UP000284403"/>
    </source>
</evidence>
<dbReference type="OrthoDB" id="197206at2759"/>
<protein>
    <submittedName>
        <fullName evidence="6">Putative tyrosyl-tRNA synthetase</fullName>
        <ecNumber evidence="6">6.1.1.-</ecNumber>
    </submittedName>
</protein>
<accession>A0A3R7LKH1</accession>
<organism evidence="6 7">
    <name type="scientific">Trypanosoma conorhini</name>
    <dbReference type="NCBI Taxonomy" id="83891"/>
    <lineage>
        <taxon>Eukaryota</taxon>
        <taxon>Discoba</taxon>
        <taxon>Euglenozoa</taxon>
        <taxon>Kinetoplastea</taxon>
        <taxon>Metakinetoplastina</taxon>
        <taxon>Trypanosomatida</taxon>
        <taxon>Trypanosomatidae</taxon>
        <taxon>Trypanosoma</taxon>
    </lineage>
</organism>
<keyword evidence="7" id="KW-1185">Reference proteome</keyword>
<dbReference type="InterPro" id="IPR051270">
    <property type="entry name" value="Tyrosine-tRNA_ligase_regulator"/>
</dbReference>
<feature type="region of interest" description="Disordered" evidence="4">
    <location>
        <begin position="210"/>
        <end position="251"/>
    </location>
</feature>
<dbReference type="AlphaFoldDB" id="A0A3R7LKH1"/>
<keyword evidence="2 3" id="KW-0694">RNA-binding</keyword>
<evidence type="ECO:0000313" key="6">
    <source>
        <dbReference type="EMBL" id="RNF26439.1"/>
    </source>
</evidence>
<evidence type="ECO:0000256" key="4">
    <source>
        <dbReference type="SAM" id="MobiDB-lite"/>
    </source>
</evidence>
<dbReference type="SUPFAM" id="SSF50249">
    <property type="entry name" value="Nucleic acid-binding proteins"/>
    <property type="match status" value="1"/>
</dbReference>
<dbReference type="EMBL" id="MKKU01000042">
    <property type="protein sequence ID" value="RNF26439.1"/>
    <property type="molecule type" value="Genomic_DNA"/>
</dbReference>
<evidence type="ECO:0000256" key="3">
    <source>
        <dbReference type="PROSITE-ProRule" id="PRU00209"/>
    </source>
</evidence>